<evidence type="ECO:0000313" key="1">
    <source>
        <dbReference type="EMBL" id="RED95637.1"/>
    </source>
</evidence>
<dbReference type="RefSeq" id="WP_115869273.1">
    <property type="nucleotide sequence ID" value="NZ_QREG01000017.1"/>
</dbReference>
<dbReference type="InterPro" id="IPR016084">
    <property type="entry name" value="Haem_Oase-like_multi-hlx"/>
</dbReference>
<proteinExistence type="predicted"/>
<dbReference type="Pfam" id="PF11251">
    <property type="entry name" value="DUF3050"/>
    <property type="match status" value="1"/>
</dbReference>
<reference evidence="1 2" key="1">
    <citation type="submission" date="2018-07" db="EMBL/GenBank/DDBJ databases">
        <title>Genomic Encyclopedia of Type Strains, Phase IV (KMG-IV): sequencing the most valuable type-strain genomes for metagenomic binning, comparative biology and taxonomic classification.</title>
        <authorList>
            <person name="Goeker M."/>
        </authorList>
    </citation>
    <scope>NUCLEOTIDE SEQUENCE [LARGE SCALE GENOMIC DNA]</scope>
    <source>
        <strain evidence="1 2">DSM 4134</strain>
    </source>
</reference>
<dbReference type="Proteomes" id="UP000256779">
    <property type="component" value="Unassembled WGS sequence"/>
</dbReference>
<dbReference type="Gene3D" id="1.20.910.10">
    <property type="entry name" value="Heme oxygenase-like"/>
    <property type="match status" value="1"/>
</dbReference>
<sequence>MNYAENLEKALVPHRNALKSHVLYKSLHSLSDIRTIMEQHVFAVWDFMSLLKALQRQLTCTDVPWVPTKNPELARFINEIVLGEESDVNAQGVPRSHFEMYLDAMQEIGADTSQILDFLSSIRNGRNVSEALASQHLPYATQSFVNYTFEIIATGAPHQIASAFTFGREDLIPDMFIEILQASEKRDNTSYQQLRYYLERHIELDGDHHGPLALQMVTELCENDPVKWEEATLVAEKALTMRLALWDSIAESMAQPTAV</sequence>
<name>A0A3D9L1M6_MARFU</name>
<dbReference type="InterPro" id="IPR024423">
    <property type="entry name" value="DUF3050"/>
</dbReference>
<dbReference type="AlphaFoldDB" id="A0A3D9L1M6"/>
<gene>
    <name evidence="1" type="ORF">C7460_11787</name>
</gene>
<evidence type="ECO:0008006" key="3">
    <source>
        <dbReference type="Google" id="ProtNLM"/>
    </source>
</evidence>
<dbReference type="SUPFAM" id="SSF48613">
    <property type="entry name" value="Heme oxygenase-like"/>
    <property type="match status" value="1"/>
</dbReference>
<keyword evidence="2" id="KW-1185">Reference proteome</keyword>
<dbReference type="OrthoDB" id="9791270at2"/>
<dbReference type="EMBL" id="QREG01000017">
    <property type="protein sequence ID" value="RED95637.1"/>
    <property type="molecule type" value="Genomic_DNA"/>
</dbReference>
<organism evidence="1 2">
    <name type="scientific">Marinoscillum furvescens DSM 4134</name>
    <dbReference type="NCBI Taxonomy" id="1122208"/>
    <lineage>
        <taxon>Bacteria</taxon>
        <taxon>Pseudomonadati</taxon>
        <taxon>Bacteroidota</taxon>
        <taxon>Cytophagia</taxon>
        <taxon>Cytophagales</taxon>
        <taxon>Reichenbachiellaceae</taxon>
        <taxon>Marinoscillum</taxon>
    </lineage>
</organism>
<evidence type="ECO:0000313" key="2">
    <source>
        <dbReference type="Proteomes" id="UP000256779"/>
    </source>
</evidence>
<protein>
    <recommendedName>
        <fullName evidence="3">DUF3050 family protein</fullName>
    </recommendedName>
</protein>
<accession>A0A3D9L1M6</accession>
<comment type="caution">
    <text evidence="1">The sequence shown here is derived from an EMBL/GenBank/DDBJ whole genome shotgun (WGS) entry which is preliminary data.</text>
</comment>